<reference evidence="10 11" key="1">
    <citation type="submission" date="2019-08" db="EMBL/GenBank/DDBJ databases">
        <authorList>
            <person name="Alioto T."/>
            <person name="Alioto T."/>
            <person name="Gomez Garrido J."/>
        </authorList>
    </citation>
    <scope>NUCLEOTIDE SEQUENCE [LARGE SCALE GENOMIC DNA]</scope>
</reference>
<dbReference type="PROSITE" id="PS50867">
    <property type="entry name" value="PRE_SET"/>
    <property type="match status" value="1"/>
</dbReference>
<keyword evidence="11" id="KW-1185">Reference proteome</keyword>
<dbReference type="PROSITE" id="PS50280">
    <property type="entry name" value="SET"/>
    <property type="match status" value="1"/>
</dbReference>
<dbReference type="SMART" id="SM00317">
    <property type="entry name" value="SET"/>
    <property type="match status" value="1"/>
</dbReference>
<dbReference type="GO" id="GO:0008270">
    <property type="term" value="F:zinc ion binding"/>
    <property type="evidence" value="ECO:0007669"/>
    <property type="project" value="InterPro"/>
</dbReference>
<dbReference type="SUPFAM" id="SSF82199">
    <property type="entry name" value="SET domain"/>
    <property type="match status" value="1"/>
</dbReference>
<dbReference type="Gene3D" id="2.170.270.10">
    <property type="entry name" value="SET domain"/>
    <property type="match status" value="1"/>
</dbReference>
<dbReference type="PANTHER" id="PTHR46223">
    <property type="entry name" value="HISTONE-LYSINE N-METHYLTRANSFERASE SUV39H"/>
    <property type="match status" value="1"/>
</dbReference>
<accession>A0A5E4NB30</accession>
<evidence type="ECO:0000256" key="7">
    <source>
        <dbReference type="ARBA" id="ARBA00022833"/>
    </source>
</evidence>
<evidence type="ECO:0000256" key="3">
    <source>
        <dbReference type="ARBA" id="ARBA00022603"/>
    </source>
</evidence>
<keyword evidence="5" id="KW-0949">S-adenosyl-L-methionine</keyword>
<dbReference type="GO" id="GO:0005634">
    <property type="term" value="C:nucleus"/>
    <property type="evidence" value="ECO:0007669"/>
    <property type="project" value="InterPro"/>
</dbReference>
<organism evidence="10 11">
    <name type="scientific">Cinara cedri</name>
    <dbReference type="NCBI Taxonomy" id="506608"/>
    <lineage>
        <taxon>Eukaryota</taxon>
        <taxon>Metazoa</taxon>
        <taxon>Ecdysozoa</taxon>
        <taxon>Arthropoda</taxon>
        <taxon>Hexapoda</taxon>
        <taxon>Insecta</taxon>
        <taxon>Pterygota</taxon>
        <taxon>Neoptera</taxon>
        <taxon>Paraneoptera</taxon>
        <taxon>Hemiptera</taxon>
        <taxon>Sternorrhyncha</taxon>
        <taxon>Aphidomorpha</taxon>
        <taxon>Aphidoidea</taxon>
        <taxon>Aphididae</taxon>
        <taxon>Lachninae</taxon>
        <taxon>Cinara</taxon>
    </lineage>
</organism>
<gene>
    <name evidence="10" type="ORF">CINCED_3A011065</name>
</gene>
<evidence type="ECO:0000259" key="8">
    <source>
        <dbReference type="PROSITE" id="PS50280"/>
    </source>
</evidence>
<evidence type="ECO:0000256" key="1">
    <source>
        <dbReference type="ARBA" id="ARBA00004286"/>
    </source>
</evidence>
<keyword evidence="4" id="KW-0808">Transferase</keyword>
<dbReference type="GO" id="GO:0042054">
    <property type="term" value="F:histone methyltransferase activity"/>
    <property type="evidence" value="ECO:0007669"/>
    <property type="project" value="InterPro"/>
</dbReference>
<dbReference type="GO" id="GO:0032259">
    <property type="term" value="P:methylation"/>
    <property type="evidence" value="ECO:0007669"/>
    <property type="project" value="UniProtKB-KW"/>
</dbReference>
<feature type="domain" description="SET" evidence="8">
    <location>
        <begin position="100"/>
        <end position="221"/>
    </location>
</feature>
<protein>
    <submittedName>
        <fullName evidence="10">SET domain,Pre-SET domain</fullName>
    </submittedName>
</protein>
<dbReference type="OrthoDB" id="48306at2759"/>
<proteinExistence type="predicted"/>
<dbReference type="Pfam" id="PF00856">
    <property type="entry name" value="SET"/>
    <property type="match status" value="1"/>
</dbReference>
<dbReference type="GO" id="GO:0008757">
    <property type="term" value="F:S-adenosylmethionine-dependent methyltransferase activity"/>
    <property type="evidence" value="ECO:0007669"/>
    <property type="project" value="UniProtKB-ARBA"/>
</dbReference>
<dbReference type="Proteomes" id="UP000325440">
    <property type="component" value="Unassembled WGS sequence"/>
</dbReference>
<comment type="subcellular location">
    <subcellularLocation>
        <location evidence="1">Chromosome</location>
    </subcellularLocation>
</comment>
<keyword evidence="6" id="KW-0479">Metal-binding</keyword>
<dbReference type="InterPro" id="IPR050973">
    <property type="entry name" value="H3K9_Histone-Lys_N-MTase"/>
</dbReference>
<evidence type="ECO:0000256" key="6">
    <source>
        <dbReference type="ARBA" id="ARBA00022723"/>
    </source>
</evidence>
<dbReference type="InterPro" id="IPR001214">
    <property type="entry name" value="SET_dom"/>
</dbReference>
<evidence type="ECO:0000259" key="9">
    <source>
        <dbReference type="PROSITE" id="PS50867"/>
    </source>
</evidence>
<sequence length="255" mass="28713">MYKNNQTEDNYDHIDNSLIYTTTNIPGPGCDMNNFNCCPNYVCNCTDSCKTLNCKCVRLVGCNNYDNFGKLISINRFIYECNNLCNCMSSCQNRVVQLGPRIGLRISHNTKGYSLYTDIAIEKGQFVCEYAGEIIDLPEAKRRSNLDSENYIFVINEHVADCVTTTVIDATIIGNIGRYINHSCQPNCMIIPVRIDSLIPRLAIFAINDIKCNEEITYHYGGEGGSHSHNNLSEIKCLCESFICNGFLPRKTGLF</sequence>
<evidence type="ECO:0000256" key="4">
    <source>
        <dbReference type="ARBA" id="ARBA00022679"/>
    </source>
</evidence>
<evidence type="ECO:0000256" key="5">
    <source>
        <dbReference type="ARBA" id="ARBA00022691"/>
    </source>
</evidence>
<keyword evidence="3" id="KW-0489">Methyltransferase</keyword>
<feature type="domain" description="Pre-SET" evidence="9">
    <location>
        <begin position="41"/>
        <end position="99"/>
    </location>
</feature>
<keyword evidence="7" id="KW-0862">Zinc</keyword>
<dbReference type="EMBL" id="CABPRJ010001896">
    <property type="protein sequence ID" value="VVC39663.1"/>
    <property type="molecule type" value="Genomic_DNA"/>
</dbReference>
<keyword evidence="2" id="KW-0158">Chromosome</keyword>
<dbReference type="GO" id="GO:0005694">
    <property type="term" value="C:chromosome"/>
    <property type="evidence" value="ECO:0007669"/>
    <property type="project" value="UniProtKB-SubCell"/>
</dbReference>
<dbReference type="InterPro" id="IPR007728">
    <property type="entry name" value="Pre-SET_dom"/>
</dbReference>
<evidence type="ECO:0000313" key="11">
    <source>
        <dbReference type="Proteomes" id="UP000325440"/>
    </source>
</evidence>
<evidence type="ECO:0000313" key="10">
    <source>
        <dbReference type="EMBL" id="VVC39663.1"/>
    </source>
</evidence>
<dbReference type="GO" id="GO:0008170">
    <property type="term" value="F:N-methyltransferase activity"/>
    <property type="evidence" value="ECO:0007669"/>
    <property type="project" value="UniProtKB-ARBA"/>
</dbReference>
<evidence type="ECO:0000256" key="2">
    <source>
        <dbReference type="ARBA" id="ARBA00022454"/>
    </source>
</evidence>
<dbReference type="PANTHER" id="PTHR46223:SF3">
    <property type="entry name" value="HISTONE-LYSINE N-METHYLTRANSFERASE SET-23"/>
    <property type="match status" value="1"/>
</dbReference>
<name>A0A5E4NB30_9HEMI</name>
<dbReference type="InterPro" id="IPR046341">
    <property type="entry name" value="SET_dom_sf"/>
</dbReference>
<dbReference type="AlphaFoldDB" id="A0A5E4NB30"/>